<dbReference type="PANTHER" id="PTHR13464">
    <property type="entry name" value="TRANSCRIPTIONAL REGULATOR PROTEIN HCNGP"/>
    <property type="match status" value="1"/>
</dbReference>
<feature type="region of interest" description="Disordered" evidence="1">
    <location>
        <begin position="235"/>
        <end position="261"/>
    </location>
</feature>
<evidence type="ECO:0008006" key="3">
    <source>
        <dbReference type="Google" id="ProtNLM"/>
    </source>
</evidence>
<accession>A0A7S0P3J8</accession>
<dbReference type="PANTHER" id="PTHR13464:SF0">
    <property type="entry name" value="SAP30-BINDING PROTEIN"/>
    <property type="match status" value="1"/>
</dbReference>
<organism evidence="2">
    <name type="scientific">Calcidiscus leptoporus</name>
    <dbReference type="NCBI Taxonomy" id="127549"/>
    <lineage>
        <taxon>Eukaryota</taxon>
        <taxon>Haptista</taxon>
        <taxon>Haptophyta</taxon>
        <taxon>Prymnesiophyceae</taxon>
        <taxon>Coccolithales</taxon>
        <taxon>Calcidiscaceae</taxon>
        <taxon>Calcidiscus</taxon>
    </lineage>
</organism>
<proteinExistence type="predicted"/>
<dbReference type="AlphaFoldDB" id="A0A7S0P3J8"/>
<dbReference type="Pfam" id="PF07818">
    <property type="entry name" value="HCNGP"/>
    <property type="match status" value="1"/>
</dbReference>
<reference evidence="2" key="1">
    <citation type="submission" date="2021-01" db="EMBL/GenBank/DDBJ databases">
        <authorList>
            <person name="Corre E."/>
            <person name="Pelletier E."/>
            <person name="Niang G."/>
            <person name="Scheremetjew M."/>
            <person name="Finn R."/>
            <person name="Kale V."/>
            <person name="Holt S."/>
            <person name="Cochrane G."/>
            <person name="Meng A."/>
            <person name="Brown T."/>
            <person name="Cohen L."/>
        </authorList>
    </citation>
    <scope>NUCLEOTIDE SEQUENCE</scope>
    <source>
        <strain evidence="2">RCC1130</strain>
    </source>
</reference>
<sequence length="261" mass="27514">MSILGHEYDDSPTSGIVDYENDPDEKVGGEADQAAAFVGLPSLGVARESEAVHRVAPRCVGVGGVQLSVAKRAVPVAATAAVSVGGGEPLAAQATGAVGERVAFVIPSSPTAEMDPQAVAKFMALVSKTREGYSVNEHIRTAKSFRNPNILENLVTFFNVRECGTNYPAALYDPHAFSKDEYYDRLEDLRRKWEERQARKPGEKLAFTSSGSVDAAFKTVVGGGTAPAAGLAVAKARKKWGDGSGGGHASEPPAKRLQSDR</sequence>
<dbReference type="InterPro" id="IPR012479">
    <property type="entry name" value="SAP30BP"/>
</dbReference>
<dbReference type="GO" id="GO:0006355">
    <property type="term" value="P:regulation of DNA-templated transcription"/>
    <property type="evidence" value="ECO:0007669"/>
    <property type="project" value="InterPro"/>
</dbReference>
<name>A0A7S0P3J8_9EUKA</name>
<evidence type="ECO:0000313" key="2">
    <source>
        <dbReference type="EMBL" id="CAD8547524.1"/>
    </source>
</evidence>
<gene>
    <name evidence="2" type="ORF">CLEP1334_LOCUS22814</name>
</gene>
<protein>
    <recommendedName>
        <fullName evidence="3">HCNGP-like protein</fullName>
    </recommendedName>
</protein>
<evidence type="ECO:0000256" key="1">
    <source>
        <dbReference type="SAM" id="MobiDB-lite"/>
    </source>
</evidence>
<dbReference type="EMBL" id="HBER01045595">
    <property type="protein sequence ID" value="CAD8547524.1"/>
    <property type="molecule type" value="Transcribed_RNA"/>
</dbReference>
<dbReference type="GO" id="GO:0005634">
    <property type="term" value="C:nucleus"/>
    <property type="evidence" value="ECO:0007669"/>
    <property type="project" value="TreeGrafter"/>
</dbReference>